<dbReference type="AlphaFoldDB" id="A0AAC9N6C5"/>
<keyword evidence="3" id="KW-1185">Reference proteome</keyword>
<sequence length="319" mass="36141">MDQITKKEIIQSLTAYMQEHNLKQADVANKTGVRKEYLSIMLKENSDFMYDAGGTRGFIPNHHFHALATMCGYQIEKAYWSLQPTPQTSAIIAHLEDARSHHSTVVLIGETGCGKSFTSKMFASKNPIDTFIVTAGSSDTLGDLIDKIVSELNIHATGKSKSVKIRQIATKMKFLKNYGHKPTLIIDESEYLKQAALCAMKELYDNLADYCSLVFIGTDQLVENIEKLKKRNKSGIPQFHRRIKFGLRLLPHIDRSYKLFLADIEDRHLRKFLLNNCGNYGELHDVLVPASREAERLGEPLSLDLVRKVFNLPEGNLVW</sequence>
<dbReference type="PANTHER" id="PTHR35894:SF5">
    <property type="entry name" value="MU-LIKE PROPHAGE FLUMU DNA TRANSPOSITION PROTEIN B"/>
    <property type="match status" value="1"/>
</dbReference>
<accession>A0AAC9N6C5</accession>
<dbReference type="PANTHER" id="PTHR35894">
    <property type="entry name" value="GENERAL SECRETION PATHWAY PROTEIN A-RELATED"/>
    <property type="match status" value="1"/>
</dbReference>
<organism evidence="2 3">
    <name type="scientific">Flavobacterium gilvum</name>
    <dbReference type="NCBI Taxonomy" id="1492737"/>
    <lineage>
        <taxon>Bacteria</taxon>
        <taxon>Pseudomonadati</taxon>
        <taxon>Bacteroidota</taxon>
        <taxon>Flavobacteriia</taxon>
        <taxon>Flavobacteriales</taxon>
        <taxon>Flavobacteriaceae</taxon>
        <taxon>Flavobacterium</taxon>
    </lineage>
</organism>
<protein>
    <recommendedName>
        <fullName evidence="1">AAA+ ATPase domain-containing protein</fullName>
    </recommendedName>
</protein>
<dbReference type="InterPro" id="IPR027417">
    <property type="entry name" value="P-loop_NTPase"/>
</dbReference>
<name>A0AAC9N6C5_9FLAO</name>
<feature type="domain" description="AAA+ ATPase" evidence="1">
    <location>
        <begin position="101"/>
        <end position="240"/>
    </location>
</feature>
<dbReference type="SUPFAM" id="SSF52540">
    <property type="entry name" value="P-loop containing nucleoside triphosphate hydrolases"/>
    <property type="match status" value="1"/>
</dbReference>
<dbReference type="InterPro" id="IPR003593">
    <property type="entry name" value="AAA+_ATPase"/>
</dbReference>
<dbReference type="Pfam" id="PF13401">
    <property type="entry name" value="AAA_22"/>
    <property type="match status" value="1"/>
</dbReference>
<evidence type="ECO:0000313" key="2">
    <source>
        <dbReference type="EMBL" id="AOW08713.1"/>
    </source>
</evidence>
<dbReference type="Gene3D" id="3.40.50.300">
    <property type="entry name" value="P-loop containing nucleotide triphosphate hydrolases"/>
    <property type="match status" value="1"/>
</dbReference>
<reference evidence="2 3" key="1">
    <citation type="submission" date="2016-10" db="EMBL/GenBank/DDBJ databases">
        <title>Flavobacterium gilvum sp. nov., isolated from stream water.</title>
        <authorList>
            <person name="Shin S.-K."/>
            <person name="Cho Y.-J."/>
            <person name="Yi H."/>
        </authorList>
    </citation>
    <scope>NUCLEOTIDE SEQUENCE [LARGE SCALE GENOMIC DNA]</scope>
    <source>
        <strain evidence="2 3">EM1308</strain>
    </source>
</reference>
<dbReference type="InterPro" id="IPR010982">
    <property type="entry name" value="Lambda_DNA-bd_dom_sf"/>
</dbReference>
<evidence type="ECO:0000313" key="3">
    <source>
        <dbReference type="Proteomes" id="UP000175968"/>
    </source>
</evidence>
<dbReference type="RefSeq" id="WP_035635979.1">
    <property type="nucleotide sequence ID" value="NZ_CP017479.1"/>
</dbReference>
<dbReference type="Proteomes" id="UP000175968">
    <property type="component" value="Chromosome"/>
</dbReference>
<dbReference type="SUPFAM" id="SSF47413">
    <property type="entry name" value="lambda repressor-like DNA-binding domains"/>
    <property type="match status" value="1"/>
</dbReference>
<dbReference type="GO" id="GO:0003677">
    <property type="term" value="F:DNA binding"/>
    <property type="evidence" value="ECO:0007669"/>
    <property type="project" value="InterPro"/>
</dbReference>
<proteinExistence type="predicted"/>
<gene>
    <name evidence="2" type="ORF">EM308_03925</name>
</gene>
<dbReference type="EMBL" id="CP017479">
    <property type="protein sequence ID" value="AOW08713.1"/>
    <property type="molecule type" value="Genomic_DNA"/>
</dbReference>
<dbReference type="InterPro" id="IPR052026">
    <property type="entry name" value="ExeA_AAA_ATPase_DNA-bind"/>
</dbReference>
<dbReference type="KEGG" id="fgl:EM308_03925"/>
<dbReference type="GO" id="GO:0016887">
    <property type="term" value="F:ATP hydrolysis activity"/>
    <property type="evidence" value="ECO:0007669"/>
    <property type="project" value="InterPro"/>
</dbReference>
<dbReference type="InterPro" id="IPR049945">
    <property type="entry name" value="AAA_22"/>
</dbReference>
<evidence type="ECO:0000259" key="1">
    <source>
        <dbReference type="SMART" id="SM00382"/>
    </source>
</evidence>
<dbReference type="SMART" id="SM00382">
    <property type="entry name" value="AAA"/>
    <property type="match status" value="1"/>
</dbReference>